<evidence type="ECO:0000313" key="1">
    <source>
        <dbReference type="EMBL" id="NKZ21373.1"/>
    </source>
</evidence>
<dbReference type="RefSeq" id="WP_168550100.1">
    <property type="nucleotide sequence ID" value="NZ_JAAXPR010000034.1"/>
</dbReference>
<evidence type="ECO:0008006" key="3">
    <source>
        <dbReference type="Google" id="ProtNLM"/>
    </source>
</evidence>
<protein>
    <recommendedName>
        <fullName evidence="3">Phosphoglycerate mutase</fullName>
    </recommendedName>
</protein>
<comment type="caution">
    <text evidence="1">The sequence shown here is derived from an EMBL/GenBank/DDBJ whole genome shotgun (WGS) entry which is preliminary data.</text>
</comment>
<dbReference type="InterPro" id="IPR029033">
    <property type="entry name" value="His_PPase_superfam"/>
</dbReference>
<dbReference type="Pfam" id="PF00300">
    <property type="entry name" value="His_Phos_1"/>
    <property type="match status" value="1"/>
</dbReference>
<reference evidence="1 2" key="1">
    <citation type="submission" date="2020-04" db="EMBL/GenBank/DDBJ databases">
        <title>MicrobeNet Type strains.</title>
        <authorList>
            <person name="Nicholson A.C."/>
        </authorList>
    </citation>
    <scope>NUCLEOTIDE SEQUENCE [LARGE SCALE GENOMIC DNA]</scope>
    <source>
        <strain evidence="1 2">CCUG 69612</strain>
    </source>
</reference>
<organism evidence="1 2">
    <name type="scientific">Streptococcus ovuberis</name>
    <dbReference type="NCBI Taxonomy" id="1936207"/>
    <lineage>
        <taxon>Bacteria</taxon>
        <taxon>Bacillati</taxon>
        <taxon>Bacillota</taxon>
        <taxon>Bacilli</taxon>
        <taxon>Lactobacillales</taxon>
        <taxon>Streptococcaceae</taxon>
        <taxon>Streptococcus</taxon>
    </lineage>
</organism>
<evidence type="ECO:0000313" key="2">
    <source>
        <dbReference type="Proteomes" id="UP000522720"/>
    </source>
</evidence>
<dbReference type="EMBL" id="JAAXPR010000034">
    <property type="protein sequence ID" value="NKZ21373.1"/>
    <property type="molecule type" value="Genomic_DNA"/>
</dbReference>
<proteinExistence type="predicted"/>
<sequence>MGGDRIVILVRHGEDFSGYRGSWSSFGLTDLGRDQSRKTADFLAHLTIELIG</sequence>
<dbReference type="SUPFAM" id="SSF53254">
    <property type="entry name" value="Phosphoglycerate mutase-like"/>
    <property type="match status" value="1"/>
</dbReference>
<dbReference type="AlphaFoldDB" id="A0A7X6N1R7"/>
<dbReference type="Proteomes" id="UP000522720">
    <property type="component" value="Unassembled WGS sequence"/>
</dbReference>
<accession>A0A7X6N1R7</accession>
<gene>
    <name evidence="1" type="ORF">HF992_11225</name>
</gene>
<dbReference type="InterPro" id="IPR013078">
    <property type="entry name" value="His_Pase_superF_clade-1"/>
</dbReference>
<name>A0A7X6N1R7_9STRE</name>
<dbReference type="Gene3D" id="3.40.50.1240">
    <property type="entry name" value="Phosphoglycerate mutase-like"/>
    <property type="match status" value="1"/>
</dbReference>
<keyword evidence="2" id="KW-1185">Reference proteome</keyword>